<dbReference type="EMBL" id="JAJADQ010000001">
    <property type="protein sequence ID" value="MCB2376413.1"/>
    <property type="molecule type" value="Genomic_DNA"/>
</dbReference>
<name>A0ABS8A7N9_9BACT</name>
<organism evidence="1 2">
    <name type="scientific">Hymenobacter nitidus</name>
    <dbReference type="NCBI Taxonomy" id="2880929"/>
    <lineage>
        <taxon>Bacteria</taxon>
        <taxon>Pseudomonadati</taxon>
        <taxon>Bacteroidota</taxon>
        <taxon>Cytophagia</taxon>
        <taxon>Cytophagales</taxon>
        <taxon>Hymenobacteraceae</taxon>
        <taxon>Hymenobacter</taxon>
    </lineage>
</organism>
<dbReference type="Proteomes" id="UP001165297">
    <property type="component" value="Unassembled WGS sequence"/>
</dbReference>
<gene>
    <name evidence="1" type="ORF">LGH70_02395</name>
</gene>
<evidence type="ECO:0008006" key="3">
    <source>
        <dbReference type="Google" id="ProtNLM"/>
    </source>
</evidence>
<dbReference type="RefSeq" id="WP_226182313.1">
    <property type="nucleotide sequence ID" value="NZ_JAJADQ010000001.1"/>
</dbReference>
<sequence length="131" mass="15435">MSLRVLQELPYLTVYYDYKNEWLFAEWRDEITLERAREGGEAILGLVEAEHCQKLLNDNTQVTDMWLETPEWRSINVFPRLHAAGLHYVAWVYSPNQYSRFSVDRSIDTLAQPVVLSFEDLPTAKSWLRIV</sequence>
<reference evidence="1" key="1">
    <citation type="submission" date="2021-10" db="EMBL/GenBank/DDBJ databases">
        <authorList>
            <person name="Dean J.D."/>
            <person name="Kim M.K."/>
            <person name="Newey C.N."/>
            <person name="Stoker T.S."/>
            <person name="Thompson D.W."/>
            <person name="Grose J.H."/>
        </authorList>
    </citation>
    <scope>NUCLEOTIDE SEQUENCE</scope>
    <source>
        <strain evidence="1">BT635</strain>
    </source>
</reference>
<keyword evidence="2" id="KW-1185">Reference proteome</keyword>
<accession>A0ABS8A7N9</accession>
<comment type="caution">
    <text evidence="1">The sequence shown here is derived from an EMBL/GenBank/DDBJ whole genome shotgun (WGS) entry which is preliminary data.</text>
</comment>
<protein>
    <recommendedName>
        <fullName evidence="3">STAS/SEC14 domain-containing protein</fullName>
    </recommendedName>
</protein>
<evidence type="ECO:0000313" key="1">
    <source>
        <dbReference type="EMBL" id="MCB2376413.1"/>
    </source>
</evidence>
<proteinExistence type="predicted"/>
<evidence type="ECO:0000313" key="2">
    <source>
        <dbReference type="Proteomes" id="UP001165297"/>
    </source>
</evidence>